<feature type="transmembrane region" description="Helical" evidence="5">
    <location>
        <begin position="90"/>
        <end position="109"/>
    </location>
</feature>
<dbReference type="EMBL" id="JAFKDB010000019">
    <property type="protein sequence ID" value="MBN7771285.1"/>
    <property type="molecule type" value="Genomic_DNA"/>
</dbReference>
<feature type="transmembrane region" description="Helical" evidence="5">
    <location>
        <begin position="149"/>
        <end position="172"/>
    </location>
</feature>
<sequence length="400" mass="45739">MISSYRRFFWFHWFFCFSSIYVFHSFSKIFSFDPFLAERLFSLALVGVVFFIFLWTVLVNSVFVSKSILMLFVYLFVMVFYSLSINKFGLGPIFFLAYAGLIAITISTVQTEKVFVSNSVSYFCFLFFVFHLFAFLSGLEVFFQQGDRFVGLFSSPTTFATWVLTLFVVSLISYDFDKPGKGKVLVAFNFVLVFLLVFFSGTRTNLFLVLFLGLYLLIGGLSSRGLRFFSLIMMVALVLLIYPAYSIFTLYVSGDYVAYRFEGGEDTSLGLRVALFNAVFYDLLDSDILSLLFGHGVESSRYLIERQWGIDILPHNDALRIFYDFGVIFSFCFLGLISLVSARTHLSFLVGVIYVFSFIHNMIYSHYLISAIFLFAYVKFGSSSNLKYAFQGGAKSVSEN</sequence>
<evidence type="ECO:0000256" key="2">
    <source>
        <dbReference type="ARBA" id="ARBA00022692"/>
    </source>
</evidence>
<organism evidence="7 8">
    <name type="scientific">Marinobacter daepoensis</name>
    <dbReference type="NCBI Taxonomy" id="262077"/>
    <lineage>
        <taxon>Bacteria</taxon>
        <taxon>Pseudomonadati</taxon>
        <taxon>Pseudomonadota</taxon>
        <taxon>Gammaproteobacteria</taxon>
        <taxon>Pseudomonadales</taxon>
        <taxon>Marinobacteraceae</taxon>
        <taxon>Marinobacter</taxon>
    </lineage>
</organism>
<evidence type="ECO:0000256" key="5">
    <source>
        <dbReference type="SAM" id="Phobius"/>
    </source>
</evidence>
<evidence type="ECO:0000256" key="1">
    <source>
        <dbReference type="ARBA" id="ARBA00004141"/>
    </source>
</evidence>
<dbReference type="Pfam" id="PF04932">
    <property type="entry name" value="Wzy_C"/>
    <property type="match status" value="1"/>
</dbReference>
<feature type="domain" description="O-antigen ligase-related" evidence="6">
    <location>
        <begin position="189"/>
        <end position="333"/>
    </location>
</feature>
<gene>
    <name evidence="7" type="ORF">JYP53_15370</name>
</gene>
<reference evidence="7 8" key="1">
    <citation type="submission" date="2021-02" db="EMBL/GenBank/DDBJ databases">
        <title>PHA producing bacteria isolated from coastal sediment in Guangdong, Shenzhen.</title>
        <authorList>
            <person name="Zheng W."/>
            <person name="Yu S."/>
            <person name="Huang Y."/>
        </authorList>
    </citation>
    <scope>NUCLEOTIDE SEQUENCE [LARGE SCALE GENOMIC DNA]</scope>
    <source>
        <strain evidence="7 8">TN21-5</strain>
    </source>
</reference>
<evidence type="ECO:0000259" key="6">
    <source>
        <dbReference type="Pfam" id="PF04932"/>
    </source>
</evidence>
<feature type="transmembrane region" description="Helical" evidence="5">
    <location>
        <begin position="67"/>
        <end position="84"/>
    </location>
</feature>
<name>A0ABS3BHI2_9GAMM</name>
<feature type="transmembrane region" description="Helical" evidence="5">
    <location>
        <begin position="229"/>
        <end position="253"/>
    </location>
</feature>
<feature type="transmembrane region" description="Helical" evidence="5">
    <location>
        <begin position="352"/>
        <end position="378"/>
    </location>
</feature>
<dbReference type="RefSeq" id="WP_206558096.1">
    <property type="nucleotide sequence ID" value="NZ_JAFKDB010000019.1"/>
</dbReference>
<accession>A0ABS3BHI2</accession>
<feature type="transmembrane region" description="Helical" evidence="5">
    <location>
        <begin position="184"/>
        <end position="200"/>
    </location>
</feature>
<dbReference type="GO" id="GO:0016874">
    <property type="term" value="F:ligase activity"/>
    <property type="evidence" value="ECO:0007669"/>
    <property type="project" value="UniProtKB-KW"/>
</dbReference>
<keyword evidence="3 5" id="KW-1133">Transmembrane helix</keyword>
<feature type="transmembrane region" description="Helical" evidence="5">
    <location>
        <begin position="318"/>
        <end position="340"/>
    </location>
</feature>
<evidence type="ECO:0000256" key="4">
    <source>
        <dbReference type="ARBA" id="ARBA00023136"/>
    </source>
</evidence>
<keyword evidence="7" id="KW-0436">Ligase</keyword>
<dbReference type="InterPro" id="IPR007016">
    <property type="entry name" value="O-antigen_ligase-rel_domated"/>
</dbReference>
<comment type="subcellular location">
    <subcellularLocation>
        <location evidence="1">Membrane</location>
        <topology evidence="1">Multi-pass membrane protein</topology>
    </subcellularLocation>
</comment>
<protein>
    <submittedName>
        <fullName evidence="7">O-antigen ligase family protein</fullName>
    </submittedName>
</protein>
<feature type="transmembrane region" description="Helical" evidence="5">
    <location>
        <begin position="7"/>
        <end position="27"/>
    </location>
</feature>
<proteinExistence type="predicted"/>
<evidence type="ECO:0000313" key="7">
    <source>
        <dbReference type="EMBL" id="MBN7771285.1"/>
    </source>
</evidence>
<feature type="transmembrane region" description="Helical" evidence="5">
    <location>
        <begin position="121"/>
        <end position="143"/>
    </location>
</feature>
<feature type="transmembrane region" description="Helical" evidence="5">
    <location>
        <begin position="39"/>
        <end position="60"/>
    </location>
</feature>
<comment type="caution">
    <text evidence="7">The sequence shown here is derived from an EMBL/GenBank/DDBJ whole genome shotgun (WGS) entry which is preliminary data.</text>
</comment>
<feature type="transmembrane region" description="Helical" evidence="5">
    <location>
        <begin position="206"/>
        <end position="222"/>
    </location>
</feature>
<dbReference type="Proteomes" id="UP000664344">
    <property type="component" value="Unassembled WGS sequence"/>
</dbReference>
<evidence type="ECO:0000256" key="3">
    <source>
        <dbReference type="ARBA" id="ARBA00022989"/>
    </source>
</evidence>
<keyword evidence="4 5" id="KW-0472">Membrane</keyword>
<keyword evidence="2 5" id="KW-0812">Transmembrane</keyword>
<keyword evidence="8" id="KW-1185">Reference proteome</keyword>
<evidence type="ECO:0000313" key="8">
    <source>
        <dbReference type="Proteomes" id="UP000664344"/>
    </source>
</evidence>